<dbReference type="Proteomes" id="UP000683000">
    <property type="component" value="Unassembled WGS sequence"/>
</dbReference>
<keyword evidence="3" id="KW-1185">Reference proteome</keyword>
<evidence type="ECO:0000313" key="3">
    <source>
        <dbReference type="Proteomes" id="UP000683000"/>
    </source>
</evidence>
<comment type="caution">
    <text evidence="2">The sequence shown here is derived from an EMBL/GenBank/DDBJ whole genome shotgun (WGS) entry which is preliminary data.</text>
</comment>
<feature type="compositionally biased region" description="Basic residues" evidence="1">
    <location>
        <begin position="18"/>
        <end position="30"/>
    </location>
</feature>
<feature type="region of interest" description="Disordered" evidence="1">
    <location>
        <begin position="1"/>
        <end position="88"/>
    </location>
</feature>
<proteinExistence type="predicted"/>
<organism evidence="2 3">
    <name type="scientific">Boletus reticuloceps</name>
    <dbReference type="NCBI Taxonomy" id="495285"/>
    <lineage>
        <taxon>Eukaryota</taxon>
        <taxon>Fungi</taxon>
        <taxon>Dikarya</taxon>
        <taxon>Basidiomycota</taxon>
        <taxon>Agaricomycotina</taxon>
        <taxon>Agaricomycetes</taxon>
        <taxon>Agaricomycetidae</taxon>
        <taxon>Boletales</taxon>
        <taxon>Boletineae</taxon>
        <taxon>Boletaceae</taxon>
        <taxon>Boletoideae</taxon>
        <taxon>Boletus</taxon>
    </lineage>
</organism>
<sequence length="121" mass="13637">MPGETPLSRRPAPSPQPPHRRRRYQIHGHRLSNERRIHVRRMTTLCVPSHSQSTAAHSSIPQVSRTSKRSRSRNGHSISRLNGHPCPACDTLFPSLSSLRKHGSNSNISEACRVAVNYNFE</sequence>
<gene>
    <name evidence="2" type="ORF">JVT61DRAFT_4183</name>
</gene>
<dbReference type="EMBL" id="JAGFBS010000017">
    <property type="protein sequence ID" value="KAG6374800.1"/>
    <property type="molecule type" value="Genomic_DNA"/>
</dbReference>
<accession>A0A8I2YMD9</accession>
<dbReference type="OrthoDB" id="3256870at2759"/>
<feature type="compositionally biased region" description="Polar residues" evidence="1">
    <location>
        <begin position="49"/>
        <end position="65"/>
    </location>
</feature>
<evidence type="ECO:0000256" key="1">
    <source>
        <dbReference type="SAM" id="MobiDB-lite"/>
    </source>
</evidence>
<reference evidence="2" key="1">
    <citation type="submission" date="2021-03" db="EMBL/GenBank/DDBJ databases">
        <title>Evolutionary innovations through gain and loss of genes in the ectomycorrhizal Boletales.</title>
        <authorList>
            <person name="Wu G."/>
            <person name="Miyauchi S."/>
            <person name="Morin E."/>
            <person name="Yang Z.-L."/>
            <person name="Xu J."/>
            <person name="Martin F.M."/>
        </authorList>
    </citation>
    <scope>NUCLEOTIDE SEQUENCE</scope>
    <source>
        <strain evidence="2">BR01</strain>
    </source>
</reference>
<protein>
    <submittedName>
        <fullName evidence="2">Uncharacterized protein</fullName>
    </submittedName>
</protein>
<dbReference type="AlphaFoldDB" id="A0A8I2YMD9"/>
<evidence type="ECO:0000313" key="2">
    <source>
        <dbReference type="EMBL" id="KAG6374800.1"/>
    </source>
</evidence>
<name>A0A8I2YMD9_9AGAM</name>